<evidence type="ECO:0000256" key="4">
    <source>
        <dbReference type="SAM" id="MobiDB-lite"/>
    </source>
</evidence>
<dbReference type="GO" id="GO:0016787">
    <property type="term" value="F:hydrolase activity"/>
    <property type="evidence" value="ECO:0007669"/>
    <property type="project" value="UniProtKB-KW"/>
</dbReference>
<dbReference type="InterPro" id="IPR000073">
    <property type="entry name" value="AB_hydrolase_1"/>
</dbReference>
<evidence type="ECO:0000256" key="1">
    <source>
        <dbReference type="ARBA" id="ARBA00010088"/>
    </source>
</evidence>
<organism evidence="7 8">
    <name type="scientific">Salinactinospora qingdaonensis</name>
    <dbReference type="NCBI Taxonomy" id="702744"/>
    <lineage>
        <taxon>Bacteria</taxon>
        <taxon>Bacillati</taxon>
        <taxon>Actinomycetota</taxon>
        <taxon>Actinomycetes</taxon>
        <taxon>Streptosporangiales</taxon>
        <taxon>Nocardiopsidaceae</taxon>
        <taxon>Salinactinospora</taxon>
    </lineage>
</organism>
<feature type="domain" description="AB hydrolase-1" evidence="6">
    <location>
        <begin position="88"/>
        <end position="455"/>
    </location>
</feature>
<evidence type="ECO:0000256" key="5">
    <source>
        <dbReference type="SAM" id="SignalP"/>
    </source>
</evidence>
<dbReference type="PANTHER" id="PTHR43248:SF29">
    <property type="entry name" value="TRIPEPTIDYL AMINOPEPTIDASE"/>
    <property type="match status" value="1"/>
</dbReference>
<dbReference type="InterPro" id="IPR051601">
    <property type="entry name" value="Serine_prot/Carboxylest_S33"/>
</dbReference>
<evidence type="ECO:0000256" key="2">
    <source>
        <dbReference type="ARBA" id="ARBA00022729"/>
    </source>
</evidence>
<feature type="compositionally biased region" description="Low complexity" evidence="4">
    <location>
        <begin position="503"/>
        <end position="526"/>
    </location>
</feature>
<dbReference type="EMBL" id="BAABDD010000047">
    <property type="protein sequence ID" value="GAA3765538.1"/>
    <property type="molecule type" value="Genomic_DNA"/>
</dbReference>
<dbReference type="PANTHER" id="PTHR43248">
    <property type="entry name" value="2-SUCCINYL-6-HYDROXY-2,4-CYCLOHEXADIENE-1-CARBOXYLATE SYNTHASE"/>
    <property type="match status" value="1"/>
</dbReference>
<comment type="similarity">
    <text evidence="1">Belongs to the peptidase S33 family.</text>
</comment>
<sequence length="526" mass="56642">MRMRTGLGGATVATAMLLAAGAGGAVAAPAPTEQRHLDWGPCTDLQPRGDEQLECATLTVALDRAQPRGETLDIALSRVPAQGERTDVLLVNPGGPGSPARAWASITAQRLPDDLRQRYDVVSFDPRGVGASTPAVACDPSYFEPVRPDVVPDSYLDQARLLHRAADYARACQQRNGRLLHHMTTVDSAHDIDAVRAALGVEHIDYLGYSYGTYLGGVYATLYPHRLDRLILDSMLDPRKSWYESNLAQSRALDMAAENFFDWIARNHATYGLGTTAEEVAQRYYALRERLERHPIDATIGPTEFDGIFTLVAYTSRYWPRLAGALSAYLVHGDSAALRASHESLGEGPHDDPSYGAYLATQCTDSVWPRDWATWHADAREVHAEAPFLGWNNIWYNAPCKFWEAPSSRWFPIDGSAVSDALLVHATDDGATPVAGAYAMRSRFPNGRLVIEDGGVEHGVALGRNACVDAAVLDYLRSGALPPAGGGAAGADLTCKPAPQPEPEAAAPATARSAATPPSTVAHPAR</sequence>
<dbReference type="SUPFAM" id="SSF53474">
    <property type="entry name" value="alpha/beta-Hydrolases"/>
    <property type="match status" value="1"/>
</dbReference>
<proteinExistence type="inferred from homology"/>
<dbReference type="Gene3D" id="3.40.50.1820">
    <property type="entry name" value="alpha/beta hydrolase"/>
    <property type="match status" value="1"/>
</dbReference>
<dbReference type="Pfam" id="PF00561">
    <property type="entry name" value="Abhydrolase_1"/>
    <property type="match status" value="1"/>
</dbReference>
<evidence type="ECO:0000313" key="8">
    <source>
        <dbReference type="Proteomes" id="UP001500908"/>
    </source>
</evidence>
<name>A0ABP7GIZ0_9ACTN</name>
<gene>
    <name evidence="7" type="ORF">GCM10022402_48540</name>
</gene>
<feature type="chain" id="PRO_5046375215" evidence="5">
    <location>
        <begin position="28"/>
        <end position="526"/>
    </location>
</feature>
<keyword evidence="3 7" id="KW-0378">Hydrolase</keyword>
<feature type="region of interest" description="Disordered" evidence="4">
    <location>
        <begin position="485"/>
        <end position="526"/>
    </location>
</feature>
<evidence type="ECO:0000256" key="3">
    <source>
        <dbReference type="ARBA" id="ARBA00022801"/>
    </source>
</evidence>
<accession>A0ABP7GIZ0</accession>
<keyword evidence="8" id="KW-1185">Reference proteome</keyword>
<keyword evidence="2 5" id="KW-0732">Signal</keyword>
<comment type="caution">
    <text evidence="7">The sequence shown here is derived from an EMBL/GenBank/DDBJ whole genome shotgun (WGS) entry which is preliminary data.</text>
</comment>
<reference evidence="8" key="1">
    <citation type="journal article" date="2019" name="Int. J. Syst. Evol. Microbiol.">
        <title>The Global Catalogue of Microorganisms (GCM) 10K type strain sequencing project: providing services to taxonomists for standard genome sequencing and annotation.</title>
        <authorList>
            <consortium name="The Broad Institute Genomics Platform"/>
            <consortium name="The Broad Institute Genome Sequencing Center for Infectious Disease"/>
            <person name="Wu L."/>
            <person name="Ma J."/>
        </authorList>
    </citation>
    <scope>NUCLEOTIDE SEQUENCE [LARGE SCALE GENOMIC DNA]</scope>
    <source>
        <strain evidence="8">JCM 17137</strain>
    </source>
</reference>
<dbReference type="InterPro" id="IPR029058">
    <property type="entry name" value="AB_hydrolase_fold"/>
</dbReference>
<dbReference type="Proteomes" id="UP001500908">
    <property type="component" value="Unassembled WGS sequence"/>
</dbReference>
<evidence type="ECO:0000259" key="6">
    <source>
        <dbReference type="Pfam" id="PF00561"/>
    </source>
</evidence>
<feature type="signal peptide" evidence="5">
    <location>
        <begin position="1"/>
        <end position="27"/>
    </location>
</feature>
<protein>
    <submittedName>
        <fullName evidence="7">Alpha/beta hydrolase</fullName>
    </submittedName>
</protein>
<evidence type="ECO:0000313" key="7">
    <source>
        <dbReference type="EMBL" id="GAA3765538.1"/>
    </source>
</evidence>